<dbReference type="GeneID" id="116289040"/>
<dbReference type="GO" id="GO:0005524">
    <property type="term" value="F:ATP binding"/>
    <property type="evidence" value="ECO:0007669"/>
    <property type="project" value="UniProtKB-KW"/>
</dbReference>
<dbReference type="SUPFAM" id="SSF48403">
    <property type="entry name" value="Ankyrin repeat"/>
    <property type="match status" value="1"/>
</dbReference>
<dbReference type="GO" id="GO:0051082">
    <property type="term" value="F:unfolded protein binding"/>
    <property type="evidence" value="ECO:0007669"/>
    <property type="project" value="TreeGrafter"/>
</dbReference>
<dbReference type="Gene3D" id="3.30.200.20">
    <property type="entry name" value="Phosphorylase Kinase, domain 1"/>
    <property type="match status" value="1"/>
</dbReference>
<dbReference type="RefSeq" id="XP_031551780.1">
    <property type="nucleotide sequence ID" value="XM_031695920.1"/>
</dbReference>
<dbReference type="InterPro" id="IPR010513">
    <property type="entry name" value="KEN_dom"/>
</dbReference>
<keyword evidence="6" id="KW-1185">Reference proteome</keyword>
<evidence type="ECO:0000313" key="6">
    <source>
        <dbReference type="Proteomes" id="UP000515163"/>
    </source>
</evidence>
<dbReference type="InterPro" id="IPR011009">
    <property type="entry name" value="Kinase-like_dom_sf"/>
</dbReference>
<dbReference type="Gene3D" id="1.20.1440.180">
    <property type="entry name" value="KEN domain"/>
    <property type="match status" value="1"/>
</dbReference>
<dbReference type="GO" id="GO:0036498">
    <property type="term" value="P:IRE1-mediated unfolded protein response"/>
    <property type="evidence" value="ECO:0007669"/>
    <property type="project" value="TreeGrafter"/>
</dbReference>
<reference evidence="7" key="1">
    <citation type="submission" date="2025-08" db="UniProtKB">
        <authorList>
            <consortium name="RefSeq"/>
        </authorList>
    </citation>
    <scope>IDENTIFICATION</scope>
    <source>
        <tissue evidence="7">Tentacle</tissue>
    </source>
</reference>
<dbReference type="OrthoDB" id="6331463at2759"/>
<dbReference type="KEGG" id="aten:116289040"/>
<accession>A0A6P8HGU9</accession>
<feature type="domain" description="KEN" evidence="5">
    <location>
        <begin position="509"/>
        <end position="639"/>
    </location>
</feature>
<dbReference type="SUPFAM" id="SSF56112">
    <property type="entry name" value="Protein kinase-like (PK-like)"/>
    <property type="match status" value="1"/>
</dbReference>
<dbReference type="PANTHER" id="PTHR13954:SF6">
    <property type="entry name" value="NON-SPECIFIC SERINE_THREONINE PROTEIN KINASE"/>
    <property type="match status" value="1"/>
</dbReference>
<gene>
    <name evidence="7" type="primary">LOC116289040</name>
</gene>
<keyword evidence="1" id="KW-0732">Signal</keyword>
<dbReference type="Pfam" id="PF06479">
    <property type="entry name" value="Ribonuc_2-5A"/>
    <property type="match status" value="1"/>
</dbReference>
<organism evidence="6 7">
    <name type="scientific">Actinia tenebrosa</name>
    <name type="common">Australian red waratah sea anemone</name>
    <dbReference type="NCBI Taxonomy" id="6105"/>
    <lineage>
        <taxon>Eukaryota</taxon>
        <taxon>Metazoa</taxon>
        <taxon>Cnidaria</taxon>
        <taxon>Anthozoa</taxon>
        <taxon>Hexacorallia</taxon>
        <taxon>Actiniaria</taxon>
        <taxon>Actiniidae</taxon>
        <taxon>Actinia</taxon>
    </lineage>
</organism>
<dbReference type="InterPro" id="IPR038357">
    <property type="entry name" value="KEN_sf"/>
</dbReference>
<dbReference type="GO" id="GO:0004521">
    <property type="term" value="F:RNA endonuclease activity"/>
    <property type="evidence" value="ECO:0007669"/>
    <property type="project" value="InterPro"/>
</dbReference>
<dbReference type="GO" id="GO:1990604">
    <property type="term" value="C:IRE1-TRAF2-ASK1 complex"/>
    <property type="evidence" value="ECO:0007669"/>
    <property type="project" value="TreeGrafter"/>
</dbReference>
<feature type="domain" description="Protein kinase" evidence="4">
    <location>
        <begin position="261"/>
        <end position="506"/>
    </location>
</feature>
<dbReference type="FunCoup" id="A0A6P8HGU9">
    <property type="interactions" value="467"/>
</dbReference>
<dbReference type="PANTHER" id="PTHR13954">
    <property type="entry name" value="IRE1-RELATED"/>
    <property type="match status" value="1"/>
</dbReference>
<dbReference type="AlphaFoldDB" id="A0A6P8HGU9"/>
<sequence>MCRTWTAVELLLDAGARPGVTDSSGCTPLLAAVKRNMCLKKDSKCFYPDVDQTPNEFWEEVLNRKLDPWTADEEGNSVLSILVKKEAECLAKALIEVACELNCVQSDAIGVPLLITICKDKSTDKEWKTNFVEILLKSRIGLVSKTPSDSNDTPLHFSCRNILKLAKLPDSSVETSVHWKIVQYLLLCGADINASGEAGESCLALSENCPVLKDLLSAPVDHSELPLVLENWTPSSQSHAQKLNLVGRLVKCRQVRSIYLYSEALDEDKGTDGFVFAGIVQDGREVAVKRFDKSRIAPEKTPESILVLSKKQCEQIVQYYFCLDEGNFHYIAFELMEENLEHYFDMASSAGNSTKLCKDLLIGLKCLHSQGIVHGNINPRTVFYQANPSLCLKIGNCKTSSSRIGWVATEVLKDETSFSKQSDIFSCGLVLHYLLSGKKHPFAPADPVMRTPQEILSKTHKNITNGNIVKIDDSLSPEATHLVHLMLDSDPSHRPSAGEALVHPFFWEKKTKKAFLNVVGNEPEFEVGNRYPLTLFEYELQELFSVIVSSTKWNDPLKYGQISATRRRRNYNFGSIADLIRFIRNTYQHIHEQEASIQDWWNKYYIFDYFPRLIIEIYKKVKVYNLHKSRPQIQSFFIEL</sequence>
<dbReference type="Gene3D" id="1.25.40.20">
    <property type="entry name" value="Ankyrin repeat-containing domain"/>
    <property type="match status" value="1"/>
</dbReference>
<protein>
    <submittedName>
        <fullName evidence="7">Serine/threonine-protein kinase/endoribonuclease IRE1a-like</fullName>
    </submittedName>
</protein>
<keyword evidence="3" id="KW-0067">ATP-binding</keyword>
<evidence type="ECO:0000259" key="4">
    <source>
        <dbReference type="PROSITE" id="PS50011"/>
    </source>
</evidence>
<dbReference type="GO" id="GO:0004674">
    <property type="term" value="F:protein serine/threonine kinase activity"/>
    <property type="evidence" value="ECO:0007669"/>
    <property type="project" value="InterPro"/>
</dbReference>
<evidence type="ECO:0000256" key="1">
    <source>
        <dbReference type="ARBA" id="ARBA00022729"/>
    </source>
</evidence>
<proteinExistence type="predicted"/>
<evidence type="ECO:0000256" key="3">
    <source>
        <dbReference type="ARBA" id="ARBA00022840"/>
    </source>
</evidence>
<dbReference type="InParanoid" id="A0A6P8HGU9"/>
<dbReference type="GO" id="GO:0006397">
    <property type="term" value="P:mRNA processing"/>
    <property type="evidence" value="ECO:0007669"/>
    <property type="project" value="InterPro"/>
</dbReference>
<keyword evidence="2" id="KW-0547">Nucleotide-binding</keyword>
<dbReference type="PROSITE" id="PS51392">
    <property type="entry name" value="KEN"/>
    <property type="match status" value="1"/>
</dbReference>
<dbReference type="InterPro" id="IPR045133">
    <property type="entry name" value="IRE1/2-like"/>
</dbReference>
<dbReference type="PROSITE" id="PS50011">
    <property type="entry name" value="PROTEIN_KINASE_DOM"/>
    <property type="match status" value="1"/>
</dbReference>
<dbReference type="InterPro" id="IPR036770">
    <property type="entry name" value="Ankyrin_rpt-contain_sf"/>
</dbReference>
<name>A0A6P8HGU9_ACTTE</name>
<dbReference type="Proteomes" id="UP000515163">
    <property type="component" value="Unplaced"/>
</dbReference>
<dbReference type="Pfam" id="PF00069">
    <property type="entry name" value="Pkinase"/>
    <property type="match status" value="1"/>
</dbReference>
<dbReference type="Gene3D" id="1.10.510.10">
    <property type="entry name" value="Transferase(Phosphotransferase) domain 1"/>
    <property type="match status" value="1"/>
</dbReference>
<evidence type="ECO:0000313" key="7">
    <source>
        <dbReference type="RefSeq" id="XP_031551780.1"/>
    </source>
</evidence>
<evidence type="ECO:0000259" key="5">
    <source>
        <dbReference type="PROSITE" id="PS51392"/>
    </source>
</evidence>
<dbReference type="GO" id="GO:0070059">
    <property type="term" value="P:intrinsic apoptotic signaling pathway in response to endoplasmic reticulum stress"/>
    <property type="evidence" value="ECO:0007669"/>
    <property type="project" value="TreeGrafter"/>
</dbReference>
<dbReference type="InterPro" id="IPR000719">
    <property type="entry name" value="Prot_kinase_dom"/>
</dbReference>
<evidence type="ECO:0000256" key="2">
    <source>
        <dbReference type="ARBA" id="ARBA00022741"/>
    </source>
</evidence>